<dbReference type="Proteomes" id="UP001060275">
    <property type="component" value="Unassembled WGS sequence"/>
</dbReference>
<evidence type="ECO:0000256" key="1">
    <source>
        <dbReference type="SAM" id="Phobius"/>
    </source>
</evidence>
<feature type="transmembrane region" description="Helical" evidence="1">
    <location>
        <begin position="12"/>
        <end position="30"/>
    </location>
</feature>
<feature type="transmembrane region" description="Helical" evidence="1">
    <location>
        <begin position="36"/>
        <end position="61"/>
    </location>
</feature>
<comment type="caution">
    <text evidence="3">The sequence shown here is derived from an EMBL/GenBank/DDBJ whole genome shotgun (WGS) entry which is preliminary data.</text>
</comment>
<evidence type="ECO:0000313" key="3">
    <source>
        <dbReference type="EMBL" id="MCP8887497.1"/>
    </source>
</evidence>
<keyword evidence="1" id="KW-0812">Transmembrane</keyword>
<organism evidence="3 4">
    <name type="scientific">Devosia ureilytica</name>
    <dbReference type="NCBI Taxonomy" id="2952754"/>
    <lineage>
        <taxon>Bacteria</taxon>
        <taxon>Pseudomonadati</taxon>
        <taxon>Pseudomonadota</taxon>
        <taxon>Alphaproteobacteria</taxon>
        <taxon>Hyphomicrobiales</taxon>
        <taxon>Devosiaceae</taxon>
        <taxon>Devosia</taxon>
    </lineage>
</organism>
<reference evidence="3" key="1">
    <citation type="submission" date="2022-06" db="EMBL/GenBank/DDBJ databases">
        <title>Devosia sp. XJ19-45 genome assembly.</title>
        <authorList>
            <person name="Li B."/>
            <person name="Cai M."/>
            <person name="Nie G."/>
            <person name="Li W."/>
        </authorList>
    </citation>
    <scope>NUCLEOTIDE SEQUENCE</scope>
    <source>
        <strain evidence="3">XJ19-45</strain>
    </source>
</reference>
<keyword evidence="1" id="KW-0472">Membrane</keyword>
<feature type="domain" description="Inner membrane protein YgaP-like transmembrane" evidence="2">
    <location>
        <begin position="4"/>
        <end position="64"/>
    </location>
</feature>
<proteinExistence type="predicted"/>
<sequence length="67" mass="7335">MLYRKNIYEWEQRSRVAAGIAMAVWGFAFAPNPILGYTIAVAGIGLAITGVFGWCPACAMIGRRLKD</sequence>
<gene>
    <name evidence="3" type="ORF">NF348_10300</name>
</gene>
<dbReference type="Pfam" id="PF11127">
    <property type="entry name" value="YgaP-like_TM"/>
    <property type="match status" value="1"/>
</dbReference>
<dbReference type="RefSeq" id="WP_254674569.1">
    <property type="nucleotide sequence ID" value="NZ_JAMWDU010000003.1"/>
</dbReference>
<accession>A0A9Q4FSN2</accession>
<dbReference type="AlphaFoldDB" id="A0A9Q4FSN2"/>
<protein>
    <submittedName>
        <fullName evidence="3">DUF2892 domain-containing protein</fullName>
    </submittedName>
</protein>
<dbReference type="InterPro" id="IPR021309">
    <property type="entry name" value="YgaP-like_TM"/>
</dbReference>
<dbReference type="EMBL" id="JAMWDU010000003">
    <property type="protein sequence ID" value="MCP8887497.1"/>
    <property type="molecule type" value="Genomic_DNA"/>
</dbReference>
<evidence type="ECO:0000259" key="2">
    <source>
        <dbReference type="Pfam" id="PF11127"/>
    </source>
</evidence>
<evidence type="ECO:0000313" key="4">
    <source>
        <dbReference type="Proteomes" id="UP001060275"/>
    </source>
</evidence>
<keyword evidence="4" id="KW-1185">Reference proteome</keyword>
<keyword evidence="1" id="KW-1133">Transmembrane helix</keyword>
<name>A0A9Q4FSN2_9HYPH</name>